<gene>
    <name evidence="1" type="ORF">EKG38_15555</name>
</gene>
<dbReference type="AlphaFoldDB" id="A0A3S0KTD4"/>
<proteinExistence type="predicted"/>
<keyword evidence="2" id="KW-1185">Reference proteome</keyword>
<comment type="caution">
    <text evidence="1">The sequence shown here is derived from an EMBL/GenBank/DDBJ whole genome shotgun (WGS) entry which is preliminary data.</text>
</comment>
<dbReference type="RefSeq" id="WP_126521151.1">
    <property type="nucleotide sequence ID" value="NZ_RXNU01000008.1"/>
</dbReference>
<dbReference type="Proteomes" id="UP000267448">
    <property type="component" value="Unassembled WGS sequence"/>
</dbReference>
<accession>A0A3S0KTD4</accession>
<dbReference type="EMBL" id="RXNU01000008">
    <property type="protein sequence ID" value="RTR37980.1"/>
    <property type="molecule type" value="Genomic_DNA"/>
</dbReference>
<evidence type="ECO:0000313" key="1">
    <source>
        <dbReference type="EMBL" id="RTR37980.1"/>
    </source>
</evidence>
<protein>
    <submittedName>
        <fullName evidence="1">Uncharacterized protein</fullName>
    </submittedName>
</protein>
<reference evidence="1 2" key="1">
    <citation type="submission" date="2018-12" db="EMBL/GenBank/DDBJ databases">
        <authorList>
            <person name="Yu L."/>
        </authorList>
    </citation>
    <scope>NUCLEOTIDE SEQUENCE [LARGE SCALE GENOMIC DNA]</scope>
    <source>
        <strain evidence="1 2">HAW-EB2</strain>
    </source>
</reference>
<evidence type="ECO:0000313" key="2">
    <source>
        <dbReference type="Proteomes" id="UP000267448"/>
    </source>
</evidence>
<dbReference type="OrthoDB" id="7595220at2"/>
<organism evidence="1 2">
    <name type="scientific">Shewanella canadensis</name>
    <dbReference type="NCBI Taxonomy" id="271096"/>
    <lineage>
        <taxon>Bacteria</taxon>
        <taxon>Pseudomonadati</taxon>
        <taxon>Pseudomonadota</taxon>
        <taxon>Gammaproteobacteria</taxon>
        <taxon>Alteromonadales</taxon>
        <taxon>Shewanellaceae</taxon>
        <taxon>Shewanella</taxon>
    </lineage>
</organism>
<name>A0A3S0KTD4_9GAMM</name>
<sequence>MWESFTPEEWENLPFISGRVATEEDVENGNAVFYIPYGSVACDAALPTCVIQIDEETYERTPAVVIQAEQAGELVYLGLRYLDGGNGMCELDEVELLESPNEEFTT</sequence>